<dbReference type="Gene3D" id="3.30.70.1290">
    <property type="entry name" value="Transposase IS200-like"/>
    <property type="match status" value="1"/>
</dbReference>
<gene>
    <name evidence="1" type="ORF">ICL16_19645</name>
</gene>
<dbReference type="SUPFAM" id="SSF143422">
    <property type="entry name" value="Transposase IS200-like"/>
    <property type="match status" value="1"/>
</dbReference>
<accession>A0A8J7C6E9</accession>
<evidence type="ECO:0000313" key="2">
    <source>
        <dbReference type="Proteomes" id="UP000629098"/>
    </source>
</evidence>
<evidence type="ECO:0008006" key="3">
    <source>
        <dbReference type="Google" id="ProtNLM"/>
    </source>
</evidence>
<dbReference type="InterPro" id="IPR036515">
    <property type="entry name" value="Transposase_17_sf"/>
</dbReference>
<keyword evidence="2" id="KW-1185">Reference proteome</keyword>
<organism evidence="1 2">
    <name type="scientific">Iningainema tapete BLCC-T55</name>
    <dbReference type="NCBI Taxonomy" id="2748662"/>
    <lineage>
        <taxon>Bacteria</taxon>
        <taxon>Bacillati</taxon>
        <taxon>Cyanobacteriota</taxon>
        <taxon>Cyanophyceae</taxon>
        <taxon>Nostocales</taxon>
        <taxon>Scytonemataceae</taxon>
        <taxon>Iningainema tapete</taxon>
    </lineage>
</organism>
<protein>
    <recommendedName>
        <fullName evidence="3">Transposase IS200-like domain-containing protein</fullName>
    </recommendedName>
</protein>
<dbReference type="RefSeq" id="WP_190830959.1">
    <property type="nucleotide sequence ID" value="NZ_CAWPPI010000067.1"/>
</dbReference>
<name>A0A8J7C6E9_9CYAN</name>
<comment type="caution">
    <text evidence="1">The sequence shown here is derived from an EMBL/GenBank/DDBJ whole genome shotgun (WGS) entry which is preliminary data.</text>
</comment>
<dbReference type="AlphaFoldDB" id="A0A8J7C6E9"/>
<dbReference type="EMBL" id="JACXAE010000067">
    <property type="protein sequence ID" value="MBD2774224.1"/>
    <property type="molecule type" value="Genomic_DNA"/>
</dbReference>
<proteinExistence type="predicted"/>
<sequence>MGSIISQFKSVCTKQIWAAGYPDFRWQTRFHDHIIRDEESLNRIRQYIVNNPTTWELDTHYRIPTNHP</sequence>
<dbReference type="Proteomes" id="UP000629098">
    <property type="component" value="Unassembled WGS sequence"/>
</dbReference>
<evidence type="ECO:0000313" key="1">
    <source>
        <dbReference type="EMBL" id="MBD2774224.1"/>
    </source>
</evidence>
<dbReference type="GO" id="GO:0004803">
    <property type="term" value="F:transposase activity"/>
    <property type="evidence" value="ECO:0007669"/>
    <property type="project" value="InterPro"/>
</dbReference>
<reference evidence="1" key="1">
    <citation type="submission" date="2020-09" db="EMBL/GenBank/DDBJ databases">
        <title>Iningainema tapete sp. nov. (Scytonemataceae, Cyanobacteria) from greenhouses in central Florida (USA) produces two types of nodularin with biosynthetic potential for microcystin-LR and anabaenopeptins.</title>
        <authorList>
            <person name="Berthold D.E."/>
            <person name="Lefler F.W."/>
            <person name="Huang I.-S."/>
            <person name="Abdulla H."/>
            <person name="Zimba P.V."/>
            <person name="Laughinghouse H.D. IV."/>
        </authorList>
    </citation>
    <scope>NUCLEOTIDE SEQUENCE</scope>
    <source>
        <strain evidence="1">BLCCT55</strain>
    </source>
</reference>
<dbReference type="GO" id="GO:0006313">
    <property type="term" value="P:DNA transposition"/>
    <property type="evidence" value="ECO:0007669"/>
    <property type="project" value="InterPro"/>
</dbReference>
<dbReference type="GO" id="GO:0003677">
    <property type="term" value="F:DNA binding"/>
    <property type="evidence" value="ECO:0007669"/>
    <property type="project" value="InterPro"/>
</dbReference>